<evidence type="ECO:0000256" key="12">
    <source>
        <dbReference type="RuleBase" id="RU000454"/>
    </source>
</evidence>
<dbReference type="Pfam" id="PF14541">
    <property type="entry name" value="TAXi_C"/>
    <property type="match status" value="1"/>
</dbReference>
<organism evidence="16 17">
    <name type="scientific">Paspalum notatum var. saurae</name>
    <dbReference type="NCBI Taxonomy" id="547442"/>
    <lineage>
        <taxon>Eukaryota</taxon>
        <taxon>Viridiplantae</taxon>
        <taxon>Streptophyta</taxon>
        <taxon>Embryophyta</taxon>
        <taxon>Tracheophyta</taxon>
        <taxon>Spermatophyta</taxon>
        <taxon>Magnoliopsida</taxon>
        <taxon>Liliopsida</taxon>
        <taxon>Poales</taxon>
        <taxon>Poaceae</taxon>
        <taxon>PACMAD clade</taxon>
        <taxon>Panicoideae</taxon>
        <taxon>Andropogonodae</taxon>
        <taxon>Paspaleae</taxon>
        <taxon>Paspalinae</taxon>
        <taxon>Paspalum</taxon>
    </lineage>
</organism>
<evidence type="ECO:0000256" key="3">
    <source>
        <dbReference type="ARBA" id="ARBA00022475"/>
    </source>
</evidence>
<comment type="similarity">
    <text evidence="2 12">Belongs to the peptidase A1 family.</text>
</comment>
<feature type="chain" id="PRO_5042879055" description="Peptidase A1 domain-containing protein" evidence="14">
    <location>
        <begin position="31"/>
        <end position="688"/>
    </location>
</feature>
<dbReference type="FunFam" id="2.40.70.10:FF:000012">
    <property type="entry name" value="Aspartyl protease family protein 1"/>
    <property type="match status" value="1"/>
</dbReference>
<feature type="signal peptide" evidence="14">
    <location>
        <begin position="1"/>
        <end position="30"/>
    </location>
</feature>
<dbReference type="InterPro" id="IPR021109">
    <property type="entry name" value="Peptidase_aspartic_dom_sf"/>
</dbReference>
<dbReference type="InterPro" id="IPR032861">
    <property type="entry name" value="TAXi_N"/>
</dbReference>
<reference evidence="16 17" key="1">
    <citation type="submission" date="2024-02" db="EMBL/GenBank/DDBJ databases">
        <title>High-quality chromosome-scale genome assembly of Pensacola bahiagrass (Paspalum notatum Flugge var. saurae).</title>
        <authorList>
            <person name="Vega J.M."/>
            <person name="Podio M."/>
            <person name="Orjuela J."/>
            <person name="Siena L.A."/>
            <person name="Pessino S.C."/>
            <person name="Combes M.C."/>
            <person name="Mariac C."/>
            <person name="Albertini E."/>
            <person name="Pupilli F."/>
            <person name="Ortiz J.P.A."/>
            <person name="Leblanc O."/>
        </authorList>
    </citation>
    <scope>NUCLEOTIDE SEQUENCE [LARGE SCALE GENOMIC DNA]</scope>
    <source>
        <strain evidence="16">R1</strain>
        <tissue evidence="16">Leaf</tissue>
    </source>
</reference>
<feature type="compositionally biased region" description="Basic and acidic residues" evidence="13">
    <location>
        <begin position="644"/>
        <end position="662"/>
    </location>
</feature>
<dbReference type="InterPro" id="IPR001969">
    <property type="entry name" value="Aspartic_peptidase_AS"/>
</dbReference>
<dbReference type="PANTHER" id="PTHR13683">
    <property type="entry name" value="ASPARTYL PROTEASES"/>
    <property type="match status" value="1"/>
</dbReference>
<dbReference type="InterPro" id="IPR032799">
    <property type="entry name" value="TAXi_C"/>
</dbReference>
<evidence type="ECO:0000256" key="13">
    <source>
        <dbReference type="SAM" id="MobiDB-lite"/>
    </source>
</evidence>
<dbReference type="Proteomes" id="UP001341281">
    <property type="component" value="Chromosome 06"/>
</dbReference>
<proteinExistence type="inferred from homology"/>
<dbReference type="FunFam" id="2.40.70.10:FF:000014">
    <property type="entry name" value="Aspartyl protease family protein 1"/>
    <property type="match status" value="1"/>
</dbReference>
<keyword evidence="7 12" id="KW-0378">Hydrolase</keyword>
<feature type="active site" evidence="11">
    <location>
        <position position="129"/>
    </location>
</feature>
<evidence type="ECO:0000256" key="8">
    <source>
        <dbReference type="ARBA" id="ARBA00023136"/>
    </source>
</evidence>
<dbReference type="Gene3D" id="2.40.70.10">
    <property type="entry name" value="Acid Proteases"/>
    <property type="match status" value="2"/>
</dbReference>
<gene>
    <name evidence="16" type="ORF">U9M48_026166</name>
</gene>
<accession>A0AAQ3WYI3</accession>
<dbReference type="AlphaFoldDB" id="A0AAQ3WYI3"/>
<dbReference type="InterPro" id="IPR001461">
    <property type="entry name" value="Aspartic_peptidase_A1"/>
</dbReference>
<keyword evidence="3" id="KW-1003">Cell membrane</keyword>
<evidence type="ECO:0000256" key="4">
    <source>
        <dbReference type="ARBA" id="ARBA00022670"/>
    </source>
</evidence>
<sequence length="688" mass="72676">MARFNHRGQCHLLLAVAAVVALTFLAAAEASSSLGFDLHHRFSPVVRKWAEARGHKAAEWPAKGTPEYFSALSRHDRARLARRGLAGRADGLLTFADGNETFLSPSLGFLHYAEVAVGTPNTTFLVALDTGSDLFWVPCDCKQCANISDVSAQGTPPLRPYSPRQSSTSKQVGCDNALCDRPNACSAAATNGSCPYSVRYVSANTSSSGVLVEDVLHLTREAPGPGAATQALPAPIVFGCGQVQTGGFLDGAGFDGLMGLGMDKVSVPSLLASNGLVAADSFSMCFSEDGVGRINFGDAGSSDQAQTPFVVRTSTRLVRIGALSLSLSLSLSAATTNETQTIVADSSVILPTYYNVSFTSINVEDKSVAAEFAAVMDSGTSFTYLNDPEYTELATNFNSQISEKRTNFSSGSADPFPFEYCYALGANQTEVLLPDLSLTTKGGALFPVTDPIIVFGDSTGRPVAYCLAILKNDISINIVGQNFMTGLKVVFNREKSVLSWQKFDCYKNARVADAPDGSPSPSPSPSPAVDSNPSPSPAPSGGPTKLTPQQSDASSNNRSPGAAPQPATRGSSNAAACALGGLSLMLPLLLAAALTTVYRHFYFDKRNGTYVRPPAPVTQREAKGMVGVNCENTLETIISSDLPRASRAEAEHGTDRRSRREASPSLPPDPIDRPLPSSSCLQMQRHMP</sequence>
<dbReference type="PROSITE" id="PS00141">
    <property type="entry name" value="ASP_PROTEASE"/>
    <property type="match status" value="1"/>
</dbReference>
<keyword evidence="5 14" id="KW-0732">Signal</keyword>
<dbReference type="GO" id="GO:0005886">
    <property type="term" value="C:plasma membrane"/>
    <property type="evidence" value="ECO:0007669"/>
    <property type="project" value="UniProtKB-SubCell"/>
</dbReference>
<dbReference type="SUPFAM" id="SSF50630">
    <property type="entry name" value="Acid proteases"/>
    <property type="match status" value="1"/>
</dbReference>
<dbReference type="GO" id="GO:0004190">
    <property type="term" value="F:aspartic-type endopeptidase activity"/>
    <property type="evidence" value="ECO:0007669"/>
    <property type="project" value="UniProtKB-KW"/>
</dbReference>
<feature type="region of interest" description="Disordered" evidence="13">
    <location>
        <begin position="513"/>
        <end position="572"/>
    </location>
</feature>
<evidence type="ECO:0000256" key="10">
    <source>
        <dbReference type="ARBA" id="ARBA00023288"/>
    </source>
</evidence>
<evidence type="ECO:0000256" key="7">
    <source>
        <dbReference type="ARBA" id="ARBA00022801"/>
    </source>
</evidence>
<keyword evidence="8" id="KW-0472">Membrane</keyword>
<dbReference type="GO" id="GO:0006508">
    <property type="term" value="P:proteolysis"/>
    <property type="evidence" value="ECO:0007669"/>
    <property type="project" value="UniProtKB-KW"/>
</dbReference>
<evidence type="ECO:0000256" key="11">
    <source>
        <dbReference type="PIRSR" id="PIRSR601461-1"/>
    </source>
</evidence>
<evidence type="ECO:0000256" key="9">
    <source>
        <dbReference type="ARBA" id="ARBA00023180"/>
    </source>
</evidence>
<keyword evidence="10" id="KW-0449">Lipoprotein</keyword>
<evidence type="ECO:0000259" key="15">
    <source>
        <dbReference type="PROSITE" id="PS51767"/>
    </source>
</evidence>
<evidence type="ECO:0000256" key="6">
    <source>
        <dbReference type="ARBA" id="ARBA00022750"/>
    </source>
</evidence>
<keyword evidence="17" id="KW-1185">Reference proteome</keyword>
<comment type="subcellular location">
    <subcellularLocation>
        <location evidence="1">Cell membrane</location>
        <topology evidence="1">Lipid-anchor</topology>
    </subcellularLocation>
</comment>
<feature type="region of interest" description="Disordered" evidence="13">
    <location>
        <begin position="639"/>
        <end position="688"/>
    </location>
</feature>
<evidence type="ECO:0000256" key="1">
    <source>
        <dbReference type="ARBA" id="ARBA00004193"/>
    </source>
</evidence>
<keyword evidence="9" id="KW-0325">Glycoprotein</keyword>
<evidence type="ECO:0000256" key="14">
    <source>
        <dbReference type="SAM" id="SignalP"/>
    </source>
</evidence>
<evidence type="ECO:0000313" key="17">
    <source>
        <dbReference type="Proteomes" id="UP001341281"/>
    </source>
</evidence>
<dbReference type="PRINTS" id="PR00792">
    <property type="entry name" value="PEPSIN"/>
</dbReference>
<dbReference type="PANTHER" id="PTHR13683:SF871">
    <property type="entry name" value="OS06G0717900 PROTEIN"/>
    <property type="match status" value="1"/>
</dbReference>
<keyword evidence="4 12" id="KW-0645">Protease</keyword>
<name>A0AAQ3WYI3_PASNO</name>
<evidence type="ECO:0000256" key="2">
    <source>
        <dbReference type="ARBA" id="ARBA00007447"/>
    </source>
</evidence>
<feature type="active site" evidence="11">
    <location>
        <position position="377"/>
    </location>
</feature>
<feature type="compositionally biased region" description="Polar residues" evidence="13">
    <location>
        <begin position="546"/>
        <end position="559"/>
    </location>
</feature>
<dbReference type="InterPro" id="IPR033121">
    <property type="entry name" value="PEPTIDASE_A1"/>
</dbReference>
<dbReference type="PROSITE" id="PS51767">
    <property type="entry name" value="PEPTIDASE_A1"/>
    <property type="match status" value="1"/>
</dbReference>
<dbReference type="EMBL" id="CP144750">
    <property type="protein sequence ID" value="WVZ78460.1"/>
    <property type="molecule type" value="Genomic_DNA"/>
</dbReference>
<protein>
    <recommendedName>
        <fullName evidence="15">Peptidase A1 domain-containing protein</fullName>
    </recommendedName>
</protein>
<dbReference type="Pfam" id="PF14543">
    <property type="entry name" value="TAXi_N"/>
    <property type="match status" value="1"/>
</dbReference>
<feature type="domain" description="Peptidase A1" evidence="15">
    <location>
        <begin position="111"/>
        <end position="501"/>
    </location>
</feature>
<keyword evidence="6 12" id="KW-0064">Aspartyl protease</keyword>
<evidence type="ECO:0000256" key="5">
    <source>
        <dbReference type="ARBA" id="ARBA00022729"/>
    </source>
</evidence>
<evidence type="ECO:0000313" key="16">
    <source>
        <dbReference type="EMBL" id="WVZ78460.1"/>
    </source>
</evidence>